<organism evidence="1 2">
    <name type="scientific">Lentinus brumalis</name>
    <dbReference type="NCBI Taxonomy" id="2498619"/>
    <lineage>
        <taxon>Eukaryota</taxon>
        <taxon>Fungi</taxon>
        <taxon>Dikarya</taxon>
        <taxon>Basidiomycota</taxon>
        <taxon>Agaricomycotina</taxon>
        <taxon>Agaricomycetes</taxon>
        <taxon>Polyporales</taxon>
        <taxon>Polyporaceae</taxon>
        <taxon>Lentinus</taxon>
    </lineage>
</organism>
<dbReference type="Proteomes" id="UP000256964">
    <property type="component" value="Unassembled WGS sequence"/>
</dbReference>
<proteinExistence type="predicted"/>
<name>A0A371DK41_9APHY</name>
<evidence type="ECO:0000313" key="2">
    <source>
        <dbReference type="Proteomes" id="UP000256964"/>
    </source>
</evidence>
<accession>A0A371DK41</accession>
<keyword evidence="2" id="KW-1185">Reference proteome</keyword>
<protein>
    <submittedName>
        <fullName evidence="1">Uncharacterized protein</fullName>
    </submittedName>
</protein>
<dbReference type="EMBL" id="KZ857389">
    <property type="protein sequence ID" value="RDX52902.1"/>
    <property type="molecule type" value="Genomic_DNA"/>
</dbReference>
<sequence length="344" mass="38483">MTRRRPSSCPPVAGDGRHCLVYCDKRLRNGLFFSRLRSHSCVRDPHCDLGWSVVVCMIGNAAGPKSDDYGVIGEEAANKLSRRLSIAASVDSSCVGCLGYFTICISTRATDGNWYMYSTFVTRSGHTQQKRSVRNIPDSNILHQFGRQAIPQAADLLPLHQRRPRWLVSSLSGQHSDGERRQKERESFLPLEDADYRAANRAESLGTGTIRHLRYLKWVVLPPTRVSLRFQHLLSPLNPKFLKQGAVAQIRRLLHLECGEQISGPVICGDVEAEQTGKALRSARRPTAYPPMVSASGGALRSVRAKTARECSKRSRIWQTSWKNGFEDGPSPELRIRSNCEPCR</sequence>
<dbReference type="AlphaFoldDB" id="A0A371DK41"/>
<evidence type="ECO:0000313" key="1">
    <source>
        <dbReference type="EMBL" id="RDX52902.1"/>
    </source>
</evidence>
<gene>
    <name evidence="1" type="ORF">OH76DRAFT_133603</name>
</gene>
<reference evidence="1 2" key="1">
    <citation type="journal article" date="2018" name="Biotechnol. Biofuels">
        <title>Integrative visual omics of the white-rot fungus Polyporus brumalis exposes the biotechnological potential of its oxidative enzymes for delignifying raw plant biomass.</title>
        <authorList>
            <person name="Miyauchi S."/>
            <person name="Rancon A."/>
            <person name="Drula E."/>
            <person name="Hage H."/>
            <person name="Chaduli D."/>
            <person name="Favel A."/>
            <person name="Grisel S."/>
            <person name="Henrissat B."/>
            <person name="Herpoel-Gimbert I."/>
            <person name="Ruiz-Duenas F.J."/>
            <person name="Chevret D."/>
            <person name="Hainaut M."/>
            <person name="Lin J."/>
            <person name="Wang M."/>
            <person name="Pangilinan J."/>
            <person name="Lipzen A."/>
            <person name="Lesage-Meessen L."/>
            <person name="Navarro D."/>
            <person name="Riley R."/>
            <person name="Grigoriev I.V."/>
            <person name="Zhou S."/>
            <person name="Raouche S."/>
            <person name="Rosso M.N."/>
        </authorList>
    </citation>
    <scope>NUCLEOTIDE SEQUENCE [LARGE SCALE GENOMIC DNA]</scope>
    <source>
        <strain evidence="1 2">BRFM 1820</strain>
    </source>
</reference>